<keyword evidence="2" id="KW-1185">Reference proteome</keyword>
<evidence type="ECO:0000313" key="2">
    <source>
        <dbReference type="Proteomes" id="UP000196158"/>
    </source>
</evidence>
<accession>A0A1X7R6Y0</accession>
<sequence length="272" mass="31003">MKFLWCSSASISKLNGLTKLLIVTFLFFNTISVALNVDSPGVDNMMNVFVAGKNEVSNHISVEYNIVKFERSDDLPSLLEKYSNTDTILINSNNKIAYSDITNVDITEKMGQTKRFWKSNLDTVKYSWRQWKLKNHGYWWSTWYLLTNCTDKSDVSTHEKQVSIAWNYTYTGTCNQDISVNWGAIKALFPSSVSHTISRNGLYTCKIPPGGRGQIWYQQHIGWADYQVQDCTSDKSGTSCDQFGPYIRIDIPTIGNKDYRIGCTIITDDSHC</sequence>
<proteinExistence type="predicted"/>
<dbReference type="STRING" id="1789683.A0A1X7R6Y0"/>
<dbReference type="Proteomes" id="UP000196158">
    <property type="component" value="Unassembled WGS sequence"/>
</dbReference>
<gene>
    <name evidence="1" type="ORF">KASA_0L00022G</name>
</gene>
<reference evidence="1 2" key="1">
    <citation type="submission" date="2017-04" db="EMBL/GenBank/DDBJ databases">
        <authorList>
            <person name="Afonso C.L."/>
            <person name="Miller P.J."/>
            <person name="Scott M.A."/>
            <person name="Spackman E."/>
            <person name="Goraichik I."/>
            <person name="Dimitrov K.M."/>
            <person name="Suarez D.L."/>
            <person name="Swayne D.E."/>
        </authorList>
    </citation>
    <scope>NUCLEOTIDE SEQUENCE [LARGE SCALE GENOMIC DNA]</scope>
</reference>
<protein>
    <submittedName>
        <fullName evidence="1">Uncharacterized protein</fullName>
    </submittedName>
</protein>
<dbReference type="OrthoDB" id="4070379at2759"/>
<evidence type="ECO:0000313" key="1">
    <source>
        <dbReference type="EMBL" id="SMN20996.1"/>
    </source>
</evidence>
<name>A0A1X7R6Y0_9SACH</name>
<organism evidence="1 2">
    <name type="scientific">Maudiozyma saulgeensis</name>
    <dbReference type="NCBI Taxonomy" id="1789683"/>
    <lineage>
        <taxon>Eukaryota</taxon>
        <taxon>Fungi</taxon>
        <taxon>Dikarya</taxon>
        <taxon>Ascomycota</taxon>
        <taxon>Saccharomycotina</taxon>
        <taxon>Saccharomycetes</taxon>
        <taxon>Saccharomycetales</taxon>
        <taxon>Saccharomycetaceae</taxon>
        <taxon>Maudiozyma</taxon>
    </lineage>
</organism>
<dbReference type="AlphaFoldDB" id="A0A1X7R6Y0"/>
<dbReference type="EMBL" id="FXLY01000007">
    <property type="protein sequence ID" value="SMN20996.1"/>
    <property type="molecule type" value="Genomic_DNA"/>
</dbReference>